<keyword evidence="4 7" id="KW-0812">Transmembrane</keyword>
<feature type="transmembrane region" description="Helical" evidence="7">
    <location>
        <begin position="108"/>
        <end position="130"/>
    </location>
</feature>
<dbReference type="InterPro" id="IPR027469">
    <property type="entry name" value="Cation_efflux_TMD_sf"/>
</dbReference>
<dbReference type="SUPFAM" id="SSF160240">
    <property type="entry name" value="Cation efflux protein cytoplasmic domain-like"/>
    <property type="match status" value="1"/>
</dbReference>
<dbReference type="SUPFAM" id="SSF161111">
    <property type="entry name" value="Cation efflux protein transmembrane domain-like"/>
    <property type="match status" value="1"/>
</dbReference>
<dbReference type="PANTHER" id="PTHR43840:SF15">
    <property type="entry name" value="MITOCHONDRIAL METAL TRANSPORTER 1-RELATED"/>
    <property type="match status" value="1"/>
</dbReference>
<evidence type="ECO:0000256" key="4">
    <source>
        <dbReference type="ARBA" id="ARBA00022692"/>
    </source>
</evidence>
<dbReference type="Pfam" id="PF16916">
    <property type="entry name" value="ZT_dimer"/>
    <property type="match status" value="1"/>
</dbReference>
<dbReference type="InterPro" id="IPR036837">
    <property type="entry name" value="Cation_efflux_CTD_sf"/>
</dbReference>
<evidence type="ECO:0000256" key="2">
    <source>
        <dbReference type="ARBA" id="ARBA00008114"/>
    </source>
</evidence>
<keyword evidence="6 7" id="KW-0472">Membrane</keyword>
<evidence type="ECO:0000259" key="9">
    <source>
        <dbReference type="Pfam" id="PF16916"/>
    </source>
</evidence>
<feature type="transmembrane region" description="Helical" evidence="7">
    <location>
        <begin position="79"/>
        <end position="96"/>
    </location>
</feature>
<protein>
    <submittedName>
        <fullName evidence="10">Cation diffusion facilitator family transporter</fullName>
    </submittedName>
</protein>
<feature type="transmembrane region" description="Helical" evidence="7">
    <location>
        <begin position="40"/>
        <end position="58"/>
    </location>
</feature>
<evidence type="ECO:0000313" key="11">
    <source>
        <dbReference type="Proteomes" id="UP001180825"/>
    </source>
</evidence>
<reference evidence="10 11" key="1">
    <citation type="submission" date="2023-07" db="EMBL/GenBank/DDBJ databases">
        <title>Sorghum-associated microbial communities from plants grown in Nebraska, USA.</title>
        <authorList>
            <person name="Schachtman D."/>
        </authorList>
    </citation>
    <scope>NUCLEOTIDE SEQUENCE [LARGE SCALE GENOMIC DNA]</scope>
    <source>
        <strain evidence="10 11">BE316</strain>
    </source>
</reference>
<name>A0ABU2A8T9_9BURK</name>
<feature type="domain" description="Cation efflux protein cytoplasmic" evidence="9">
    <location>
        <begin position="206"/>
        <end position="282"/>
    </location>
</feature>
<comment type="subcellular location">
    <subcellularLocation>
        <location evidence="1">Membrane</location>
        <topology evidence="1">Multi-pass membrane protein</topology>
    </subcellularLocation>
</comment>
<dbReference type="EMBL" id="JAVDXV010000005">
    <property type="protein sequence ID" value="MDR7333579.1"/>
    <property type="molecule type" value="Genomic_DNA"/>
</dbReference>
<evidence type="ECO:0000256" key="1">
    <source>
        <dbReference type="ARBA" id="ARBA00004141"/>
    </source>
</evidence>
<keyword evidence="5 7" id="KW-1133">Transmembrane helix</keyword>
<gene>
    <name evidence="10" type="ORF">J2X21_002721</name>
</gene>
<proteinExistence type="inferred from homology"/>
<feature type="domain" description="Cation efflux protein transmembrane" evidence="8">
    <location>
        <begin position="7"/>
        <end position="201"/>
    </location>
</feature>
<dbReference type="Proteomes" id="UP001180825">
    <property type="component" value="Unassembled WGS sequence"/>
</dbReference>
<dbReference type="Pfam" id="PF01545">
    <property type="entry name" value="Cation_efflux"/>
    <property type="match status" value="1"/>
</dbReference>
<evidence type="ECO:0000256" key="7">
    <source>
        <dbReference type="SAM" id="Phobius"/>
    </source>
</evidence>
<dbReference type="InterPro" id="IPR058533">
    <property type="entry name" value="Cation_efflux_TM"/>
</dbReference>
<keyword evidence="3" id="KW-0813">Transport</keyword>
<accession>A0ABU2A8T9</accession>
<comment type="similarity">
    <text evidence="2">Belongs to the cation diffusion facilitator (CDF) transporter (TC 2.A.4) family.</text>
</comment>
<keyword evidence="11" id="KW-1185">Reference proteome</keyword>
<dbReference type="InterPro" id="IPR002524">
    <property type="entry name" value="Cation_efflux"/>
</dbReference>
<evidence type="ECO:0000256" key="3">
    <source>
        <dbReference type="ARBA" id="ARBA00022448"/>
    </source>
</evidence>
<dbReference type="Gene3D" id="3.30.70.1350">
    <property type="entry name" value="Cation efflux protein, cytoplasmic domain"/>
    <property type="match status" value="1"/>
</dbReference>
<dbReference type="RefSeq" id="WP_310329387.1">
    <property type="nucleotide sequence ID" value="NZ_JAVDXV010000005.1"/>
</dbReference>
<evidence type="ECO:0000259" key="8">
    <source>
        <dbReference type="Pfam" id="PF01545"/>
    </source>
</evidence>
<dbReference type="PANTHER" id="PTHR43840">
    <property type="entry name" value="MITOCHONDRIAL METAL TRANSPORTER 1-RELATED"/>
    <property type="match status" value="1"/>
</dbReference>
<dbReference type="InterPro" id="IPR027470">
    <property type="entry name" value="Cation_efflux_CTD"/>
</dbReference>
<dbReference type="InterPro" id="IPR050291">
    <property type="entry name" value="CDF_Transporter"/>
</dbReference>
<comment type="caution">
    <text evidence="10">The sequence shown here is derived from an EMBL/GenBank/DDBJ whole genome shotgun (WGS) entry which is preliminary data.</text>
</comment>
<evidence type="ECO:0000256" key="5">
    <source>
        <dbReference type="ARBA" id="ARBA00022989"/>
    </source>
</evidence>
<evidence type="ECO:0000313" key="10">
    <source>
        <dbReference type="EMBL" id="MDR7333579.1"/>
    </source>
</evidence>
<organism evidence="10 11">
    <name type="scientific">Roseateles asaccharophilus</name>
    <dbReference type="NCBI Taxonomy" id="582607"/>
    <lineage>
        <taxon>Bacteria</taxon>
        <taxon>Pseudomonadati</taxon>
        <taxon>Pseudomonadota</taxon>
        <taxon>Betaproteobacteria</taxon>
        <taxon>Burkholderiales</taxon>
        <taxon>Sphaerotilaceae</taxon>
        <taxon>Roseateles</taxon>
    </lineage>
</organism>
<dbReference type="NCBIfam" id="TIGR01297">
    <property type="entry name" value="CDF"/>
    <property type="match status" value="1"/>
</dbReference>
<evidence type="ECO:0000256" key="6">
    <source>
        <dbReference type="ARBA" id="ARBA00023136"/>
    </source>
</evidence>
<dbReference type="Gene3D" id="1.20.1510.10">
    <property type="entry name" value="Cation efflux protein transmembrane domain"/>
    <property type="match status" value="1"/>
</dbReference>
<sequence length="297" mass="31970">MQASAYLKLSVATAFATIALKSAAWWWTGSVSLAADALESFVNLAGALFALAMVTLAAQPADDNHPFGHHKAEYFSSGFEGILIIAAALGILWGAVDRWRHPQPLESLGLGLGLTLFSTALNGALAWAMLRKAREVRSMALEGDARHLFTDVWTSVGVVAGLLGVMATGWHWLDPLLAAAVALNILREGIHLLRESSGGLMDKALDAESLAAVHAVLERQRQAQPVRFDHIASRVAGQRRFVDLHMHLPAGWTLGRAAALRGEVEQALMKAVPGLRASIQLLPMNMEAHNLDEEDLT</sequence>